<dbReference type="RefSeq" id="WP_091286543.1">
    <property type="nucleotide sequence ID" value="NZ_FNON01000001.1"/>
</dbReference>
<dbReference type="AlphaFoldDB" id="A0A1H2U0J3"/>
<dbReference type="InterPro" id="IPR046044">
    <property type="entry name" value="DUF6002"/>
</dbReference>
<reference evidence="1 2" key="1">
    <citation type="submission" date="2016-10" db="EMBL/GenBank/DDBJ databases">
        <authorList>
            <person name="de Groot N.N."/>
        </authorList>
    </citation>
    <scope>NUCLEOTIDE SEQUENCE [LARGE SCALE GENOMIC DNA]</scope>
    <source>
        <strain evidence="1 2">CPCC 202699</strain>
    </source>
</reference>
<dbReference type="EMBL" id="FNON01000001">
    <property type="protein sequence ID" value="SDW49742.1"/>
    <property type="molecule type" value="Genomic_DNA"/>
</dbReference>
<gene>
    <name evidence="1" type="ORF">SAMN05421504_101749</name>
</gene>
<dbReference type="Proteomes" id="UP000199515">
    <property type="component" value="Unassembled WGS sequence"/>
</dbReference>
<name>A0A1H2U0J3_9PSEU</name>
<evidence type="ECO:0000313" key="1">
    <source>
        <dbReference type="EMBL" id="SDW49742.1"/>
    </source>
</evidence>
<dbReference type="OrthoDB" id="4287124at2"/>
<protein>
    <submittedName>
        <fullName evidence="1">Uncharacterized protein</fullName>
    </submittedName>
</protein>
<accession>A0A1H2U0J3</accession>
<dbReference type="Pfam" id="PF19465">
    <property type="entry name" value="DUF6002"/>
    <property type="match status" value="1"/>
</dbReference>
<evidence type="ECO:0000313" key="2">
    <source>
        <dbReference type="Proteomes" id="UP000199515"/>
    </source>
</evidence>
<organism evidence="1 2">
    <name type="scientific">Amycolatopsis xylanica</name>
    <dbReference type="NCBI Taxonomy" id="589385"/>
    <lineage>
        <taxon>Bacteria</taxon>
        <taxon>Bacillati</taxon>
        <taxon>Actinomycetota</taxon>
        <taxon>Actinomycetes</taxon>
        <taxon>Pseudonocardiales</taxon>
        <taxon>Pseudonocardiaceae</taxon>
        <taxon>Amycolatopsis</taxon>
    </lineage>
</organism>
<dbReference type="STRING" id="589385.SAMN05421504_101749"/>
<proteinExistence type="predicted"/>
<sequence>MHQLTAHARSTRSRVAGSTNVLIRYYEEITGAQPIPPGEGFEPGFAFPALDDRVAAFLEPATVTHHVLDEIAGVRLRLLDLRRNPATQTTKTLASLLLVARAVEHIRRTGEPILIFSPSSGNKAVALRDAVERALSNGLAEPHQLRIVTLTPASTTAKLRASRLSDDPELRRLNPVVVLRGSPPEAVKAIGAEFVREYRRGAQRAGQVWATLRLDNYQQADVVRAFTDHEFGATGPRVIHAHAVSSAYGLLGYQAGLDRLRATGADVDQPGYLLVQHLATCDMVLHSLFGDHDRARIPRYHLDKGLWRQHESPHFPATTWSPAETLEETFYTREPVTSAAMSGLIARHGGSGLAVSLHECLQRYAECRDLLRDTDITLPDDPRDLREWSLVMALTGVLTALDRDLVPNTDELVVHASGSYGVGDYTPLPPEHIVTVEDAAGLAATLGE</sequence>
<keyword evidence="2" id="KW-1185">Reference proteome</keyword>